<keyword evidence="2 5" id="KW-0812">Transmembrane</keyword>
<name>A0A3E0VG94_9MICO</name>
<evidence type="ECO:0000256" key="4">
    <source>
        <dbReference type="ARBA" id="ARBA00023136"/>
    </source>
</evidence>
<evidence type="ECO:0000313" key="7">
    <source>
        <dbReference type="EMBL" id="RFA08458.1"/>
    </source>
</evidence>
<evidence type="ECO:0000259" key="6">
    <source>
        <dbReference type="Pfam" id="PF06271"/>
    </source>
</evidence>
<dbReference type="RefSeq" id="WP_116413865.1">
    <property type="nucleotide sequence ID" value="NZ_NBWZ01000001.1"/>
</dbReference>
<organism evidence="7 8">
    <name type="scientific">Subtercola boreus</name>
    <dbReference type="NCBI Taxonomy" id="120213"/>
    <lineage>
        <taxon>Bacteria</taxon>
        <taxon>Bacillati</taxon>
        <taxon>Actinomycetota</taxon>
        <taxon>Actinomycetes</taxon>
        <taxon>Micrococcales</taxon>
        <taxon>Microbacteriaceae</taxon>
        <taxon>Subtercola</taxon>
    </lineage>
</organism>
<dbReference type="GO" id="GO:0016020">
    <property type="term" value="C:membrane"/>
    <property type="evidence" value="ECO:0007669"/>
    <property type="project" value="UniProtKB-SubCell"/>
</dbReference>
<keyword evidence="3 5" id="KW-1133">Transmembrane helix</keyword>
<accession>A0A3E0VG94</accession>
<dbReference type="AlphaFoldDB" id="A0A3E0VG94"/>
<feature type="transmembrane region" description="Helical" evidence="5">
    <location>
        <begin position="48"/>
        <end position="68"/>
    </location>
</feature>
<feature type="transmembrane region" description="Helical" evidence="5">
    <location>
        <begin position="74"/>
        <end position="95"/>
    </location>
</feature>
<dbReference type="PANTHER" id="PTHR38480:SF1">
    <property type="entry name" value="SLR0254 PROTEIN"/>
    <property type="match status" value="1"/>
</dbReference>
<keyword evidence="4 5" id="KW-0472">Membrane</keyword>
<dbReference type="Proteomes" id="UP000256486">
    <property type="component" value="Unassembled WGS sequence"/>
</dbReference>
<protein>
    <recommendedName>
        <fullName evidence="6">RDD domain-containing protein</fullName>
    </recommendedName>
</protein>
<sequence length="287" mass="30335">MAAPNLAPVQRANSLEYDDELLVTGEAVALDVRPASFILRAAGTMIDVLLSVLLIVLTGVLTSIWQSATGADDAISQAIILSSVVFAVVVVPTVVETLSRGRSLGKLVIGARVVRDDGGSTSLRHALIRSLTGVLEIYGTFGGLAILVSLLNPRAKRLGDLLAGTYSQHERVPQLVSHAQPLPPGLTAWAAVADVARMPDRLSRRIAQYLAEAPRMVPDARARHAAQLAAEAAPFVSPLPPVPPEVLLLGIAALRREREARGLALEASRLARLAPALTGLPHGFPER</sequence>
<proteinExistence type="predicted"/>
<dbReference type="OrthoDB" id="9787732at2"/>
<feature type="domain" description="RDD" evidence="6">
    <location>
        <begin position="35"/>
        <end position="164"/>
    </location>
</feature>
<dbReference type="Pfam" id="PF06271">
    <property type="entry name" value="RDD"/>
    <property type="match status" value="1"/>
</dbReference>
<dbReference type="EMBL" id="NBWZ01000001">
    <property type="protein sequence ID" value="RFA08458.1"/>
    <property type="molecule type" value="Genomic_DNA"/>
</dbReference>
<comment type="caution">
    <text evidence="7">The sequence shown here is derived from an EMBL/GenBank/DDBJ whole genome shotgun (WGS) entry which is preliminary data.</text>
</comment>
<reference evidence="7 8" key="1">
    <citation type="submission" date="2017-04" db="EMBL/GenBank/DDBJ databases">
        <title>Comparative genome analysis of Subtercola boreus.</title>
        <authorList>
            <person name="Cho Y.-J."/>
            <person name="Cho A."/>
            <person name="Kim O.-S."/>
            <person name="Lee J.-I."/>
        </authorList>
    </citation>
    <scope>NUCLEOTIDE SEQUENCE [LARGE SCALE GENOMIC DNA]</scope>
    <source>
        <strain evidence="7 8">K300</strain>
    </source>
</reference>
<evidence type="ECO:0000256" key="3">
    <source>
        <dbReference type="ARBA" id="ARBA00022989"/>
    </source>
</evidence>
<comment type="subcellular location">
    <subcellularLocation>
        <location evidence="1">Membrane</location>
        <topology evidence="1">Multi-pass membrane protein</topology>
    </subcellularLocation>
</comment>
<dbReference type="InterPro" id="IPR010432">
    <property type="entry name" value="RDD"/>
</dbReference>
<gene>
    <name evidence="7" type="ORF">B7R54_03880</name>
</gene>
<dbReference type="PANTHER" id="PTHR38480">
    <property type="entry name" value="SLR0254 PROTEIN"/>
    <property type="match status" value="1"/>
</dbReference>
<evidence type="ECO:0000313" key="8">
    <source>
        <dbReference type="Proteomes" id="UP000256486"/>
    </source>
</evidence>
<evidence type="ECO:0000256" key="2">
    <source>
        <dbReference type="ARBA" id="ARBA00022692"/>
    </source>
</evidence>
<evidence type="ECO:0000256" key="1">
    <source>
        <dbReference type="ARBA" id="ARBA00004141"/>
    </source>
</evidence>
<keyword evidence="8" id="KW-1185">Reference proteome</keyword>
<evidence type="ECO:0000256" key="5">
    <source>
        <dbReference type="SAM" id="Phobius"/>
    </source>
</evidence>